<keyword evidence="1" id="KW-0804">Transcription</keyword>
<dbReference type="InterPro" id="IPR006645">
    <property type="entry name" value="NGN-like_dom"/>
</dbReference>
<comment type="caution">
    <text evidence="4">The sequence shown here is derived from an EMBL/GenBank/DDBJ whole genome shotgun (WGS) entry which is preliminary data.</text>
</comment>
<sequence>MWYVVHVWKNEERSVARLVTPYVQEVMKLTKIDWVPTARGLKRQSVAMMPGYILIKERNMSIELCSSIRKLPCVVSILSDSKHNPIAIPNEAIQSFVEKLKNEKTPISISDLIIETENQRDPESTTSTRNDQYTILKEVN</sequence>
<feature type="domain" description="NusG-like N-terminal" evidence="3">
    <location>
        <begin position="2"/>
        <end position="96"/>
    </location>
</feature>
<organism evidence="4 5">
    <name type="scientific">Chengkuizengella axinellae</name>
    <dbReference type="NCBI Taxonomy" id="3064388"/>
    <lineage>
        <taxon>Bacteria</taxon>
        <taxon>Bacillati</taxon>
        <taxon>Bacillota</taxon>
        <taxon>Bacilli</taxon>
        <taxon>Bacillales</taxon>
        <taxon>Paenibacillaceae</taxon>
        <taxon>Chengkuizengella</taxon>
    </lineage>
</organism>
<feature type="compositionally biased region" description="Polar residues" evidence="2">
    <location>
        <begin position="124"/>
        <end position="133"/>
    </location>
</feature>
<dbReference type="InterPro" id="IPR036735">
    <property type="entry name" value="NGN_dom_sf"/>
</dbReference>
<evidence type="ECO:0000256" key="1">
    <source>
        <dbReference type="ARBA" id="ARBA00023163"/>
    </source>
</evidence>
<protein>
    <submittedName>
        <fullName evidence="4">Transcription termination/antitermination NusG family protein</fullName>
    </submittedName>
</protein>
<evidence type="ECO:0000259" key="3">
    <source>
        <dbReference type="Pfam" id="PF02357"/>
    </source>
</evidence>
<evidence type="ECO:0000313" key="5">
    <source>
        <dbReference type="Proteomes" id="UP001231941"/>
    </source>
</evidence>
<evidence type="ECO:0000313" key="4">
    <source>
        <dbReference type="EMBL" id="MDP5276141.1"/>
    </source>
</evidence>
<evidence type="ECO:0000256" key="2">
    <source>
        <dbReference type="SAM" id="MobiDB-lite"/>
    </source>
</evidence>
<dbReference type="EMBL" id="JAVAMP010000012">
    <property type="protein sequence ID" value="MDP5276141.1"/>
    <property type="molecule type" value="Genomic_DNA"/>
</dbReference>
<proteinExistence type="predicted"/>
<dbReference type="Pfam" id="PF02357">
    <property type="entry name" value="NusG"/>
    <property type="match status" value="1"/>
</dbReference>
<name>A0ABT9J3E6_9BACL</name>
<dbReference type="Proteomes" id="UP001231941">
    <property type="component" value="Unassembled WGS sequence"/>
</dbReference>
<dbReference type="RefSeq" id="WP_305993452.1">
    <property type="nucleotide sequence ID" value="NZ_JAVAMP010000012.1"/>
</dbReference>
<dbReference type="SUPFAM" id="SSF82679">
    <property type="entry name" value="N-utilization substance G protein NusG, N-terminal domain"/>
    <property type="match status" value="1"/>
</dbReference>
<gene>
    <name evidence="4" type="ORF">Q5Y73_18745</name>
</gene>
<reference evidence="4 5" key="1">
    <citation type="submission" date="2023-08" db="EMBL/GenBank/DDBJ databases">
        <authorList>
            <person name="Park J.-S."/>
        </authorList>
    </citation>
    <scope>NUCLEOTIDE SEQUENCE [LARGE SCALE GENOMIC DNA]</scope>
    <source>
        <strain evidence="4 5">2205SS18-9</strain>
    </source>
</reference>
<dbReference type="Gene3D" id="3.30.70.940">
    <property type="entry name" value="NusG, N-terminal domain"/>
    <property type="match status" value="1"/>
</dbReference>
<accession>A0ABT9J3E6</accession>
<keyword evidence="5" id="KW-1185">Reference proteome</keyword>
<feature type="region of interest" description="Disordered" evidence="2">
    <location>
        <begin position="116"/>
        <end position="140"/>
    </location>
</feature>